<evidence type="ECO:0000313" key="5">
    <source>
        <dbReference type="EMBL" id="NDJ87970.1"/>
    </source>
</evidence>
<evidence type="ECO:0000259" key="4">
    <source>
        <dbReference type="Pfam" id="PF13193"/>
    </source>
</evidence>
<feature type="domain" description="AMP-dependent synthetase/ligase" evidence="3">
    <location>
        <begin position="12"/>
        <end position="375"/>
    </location>
</feature>
<dbReference type="InterPro" id="IPR042099">
    <property type="entry name" value="ANL_N_sf"/>
</dbReference>
<evidence type="ECO:0000256" key="1">
    <source>
        <dbReference type="ARBA" id="ARBA00006432"/>
    </source>
</evidence>
<evidence type="ECO:0000259" key="3">
    <source>
        <dbReference type="Pfam" id="PF00501"/>
    </source>
</evidence>
<dbReference type="GO" id="GO:0006631">
    <property type="term" value="P:fatty acid metabolic process"/>
    <property type="evidence" value="ECO:0007669"/>
    <property type="project" value="TreeGrafter"/>
</dbReference>
<dbReference type="InterPro" id="IPR000873">
    <property type="entry name" value="AMP-dep_synth/lig_dom"/>
</dbReference>
<dbReference type="EMBL" id="JAACYR010000005">
    <property type="protein sequence ID" value="NDJ87970.1"/>
    <property type="molecule type" value="Genomic_DNA"/>
</dbReference>
<dbReference type="Gene3D" id="3.40.50.12780">
    <property type="entry name" value="N-terminal domain of ligase-like"/>
    <property type="match status" value="1"/>
</dbReference>
<dbReference type="InterPro" id="IPR025110">
    <property type="entry name" value="AMP-bd_C"/>
</dbReference>
<dbReference type="AlphaFoldDB" id="A0A7K3L771"/>
<dbReference type="PROSITE" id="PS00455">
    <property type="entry name" value="AMP_BINDING"/>
    <property type="match status" value="1"/>
</dbReference>
<dbReference type="Gene3D" id="3.30.300.30">
    <property type="match status" value="1"/>
</dbReference>
<comment type="similarity">
    <text evidence="1">Belongs to the ATP-dependent AMP-binding enzyme family.</text>
</comment>
<dbReference type="GO" id="GO:0031956">
    <property type="term" value="F:medium-chain fatty acid-CoA ligase activity"/>
    <property type="evidence" value="ECO:0007669"/>
    <property type="project" value="TreeGrafter"/>
</dbReference>
<sequence>MAAQTLGNIVTDNALRFSDVPAYRLGQRTVTHAALHDRAVRLVSAMAKAGVRRQDRIAVLSRNSVEFGELMAATQLGGIILATVNFRLSPPEVLDALRRVSPSIVFCADEFAPMIAEFAPLLPSPPLLVSIGDGGRPDVVGYEEFVADGDADELVLVAHPDDIGCLLFTSGTTGASKCCVLGQRELRRVALAMNTEMRSGSADRMLINMPMFHFGAMAMIGGLHARGGTVLLQQQFDAAEAIRLIADEQVTVLHLAPVMLRTLIEELGDSRAADSVRTVVYSAAPMGLTTLERALAVLPGAGFLNLYGQTEGIVSGLPRELHALDHPDAADRLRSVGFPFPGVRVRIVDDDGRDVAVGEPGEIVIRSESMFRGYWDDYAATLVTLRDGWCHTGDIGRFDGQGLLYLVDRKKDVIVTGGENVYSPEVEDVVCGLDGVAACTVIGVPDDRWGEAVCAVVVPHPGVIVTLDAVQDLVRQRLAGYKVPRRLVTVDELPVLASGKVDKKRLRTEFGTA</sequence>
<dbReference type="Proteomes" id="UP000466523">
    <property type="component" value="Unassembled WGS sequence"/>
</dbReference>
<evidence type="ECO:0000256" key="2">
    <source>
        <dbReference type="ARBA" id="ARBA00022598"/>
    </source>
</evidence>
<feature type="domain" description="AMP-binding enzyme C-terminal" evidence="4">
    <location>
        <begin position="425"/>
        <end position="500"/>
    </location>
</feature>
<dbReference type="PANTHER" id="PTHR43201">
    <property type="entry name" value="ACYL-COA SYNTHETASE"/>
    <property type="match status" value="1"/>
</dbReference>
<protein>
    <submittedName>
        <fullName evidence="5">AMP-binding protein</fullName>
    </submittedName>
</protein>
<reference evidence="5 6" key="1">
    <citation type="submission" date="2020-01" db="EMBL/GenBank/DDBJ databases">
        <authorList>
            <person name="Sanchez-Estrada R."/>
            <person name="Gonzalez-Y-Merchand J.A."/>
            <person name="Rivera-Gutierrez S."/>
        </authorList>
    </citation>
    <scope>NUCLEOTIDE SEQUENCE [LARGE SCALE GENOMIC DNA]</scope>
    <source>
        <strain evidence="5 6">CST 7247</strain>
    </source>
</reference>
<dbReference type="InterPro" id="IPR020845">
    <property type="entry name" value="AMP-binding_CS"/>
</dbReference>
<dbReference type="Pfam" id="PF00501">
    <property type="entry name" value="AMP-binding"/>
    <property type="match status" value="1"/>
</dbReference>
<gene>
    <name evidence="5" type="ORF">GWR20_02180</name>
</gene>
<dbReference type="SUPFAM" id="SSF56801">
    <property type="entry name" value="Acetyl-CoA synthetase-like"/>
    <property type="match status" value="1"/>
</dbReference>
<organism evidence="5 6">
    <name type="scientific">Mycolicibacter kumamotonensis</name>
    <dbReference type="NCBI Taxonomy" id="354243"/>
    <lineage>
        <taxon>Bacteria</taxon>
        <taxon>Bacillati</taxon>
        <taxon>Actinomycetota</taxon>
        <taxon>Actinomycetes</taxon>
        <taxon>Mycobacteriales</taxon>
        <taxon>Mycobacteriaceae</taxon>
        <taxon>Mycolicibacter</taxon>
    </lineage>
</organism>
<dbReference type="RefSeq" id="WP_112683743.1">
    <property type="nucleotide sequence ID" value="NZ_JAACYR010000005.1"/>
</dbReference>
<accession>A0A7K3L771</accession>
<evidence type="ECO:0000313" key="6">
    <source>
        <dbReference type="Proteomes" id="UP000466523"/>
    </source>
</evidence>
<dbReference type="Pfam" id="PF13193">
    <property type="entry name" value="AMP-binding_C"/>
    <property type="match status" value="1"/>
</dbReference>
<name>A0A7K3L771_9MYCO</name>
<keyword evidence="2" id="KW-0436">Ligase</keyword>
<comment type="caution">
    <text evidence="5">The sequence shown here is derived from an EMBL/GenBank/DDBJ whole genome shotgun (WGS) entry which is preliminary data.</text>
</comment>
<proteinExistence type="inferred from homology"/>
<dbReference type="PANTHER" id="PTHR43201:SF5">
    <property type="entry name" value="MEDIUM-CHAIN ACYL-COA LIGASE ACSF2, MITOCHONDRIAL"/>
    <property type="match status" value="1"/>
</dbReference>
<dbReference type="InterPro" id="IPR045851">
    <property type="entry name" value="AMP-bd_C_sf"/>
</dbReference>